<keyword evidence="7" id="KW-1185">Reference proteome</keyword>
<dbReference type="Gene3D" id="3.40.309.10">
    <property type="entry name" value="Aldehyde Dehydrogenase, Chain A, domain 2"/>
    <property type="match status" value="1"/>
</dbReference>
<dbReference type="EC" id="1.2.1.27" evidence="1"/>
<evidence type="ECO:0000259" key="5">
    <source>
        <dbReference type="Pfam" id="PF00171"/>
    </source>
</evidence>
<dbReference type="OrthoDB" id="3954161at2"/>
<dbReference type="KEGG" id="jli:EXU32_15890"/>
<dbReference type="InterPro" id="IPR015590">
    <property type="entry name" value="Aldehyde_DH_dom"/>
</dbReference>
<evidence type="ECO:0000256" key="4">
    <source>
        <dbReference type="SAM" id="MobiDB-lite"/>
    </source>
</evidence>
<accession>A0A4P6N0D0</accession>
<dbReference type="CDD" id="cd07085">
    <property type="entry name" value="ALDH_F6_MMSDH"/>
    <property type="match status" value="1"/>
</dbReference>
<evidence type="ECO:0000256" key="3">
    <source>
        <dbReference type="ARBA" id="ARBA00023027"/>
    </source>
</evidence>
<dbReference type="FunFam" id="3.40.605.10:FF:000003">
    <property type="entry name" value="Methylmalonate-semialdehyde dehydrogenase [acylating]"/>
    <property type="match status" value="1"/>
</dbReference>
<name>A0A4P6N0D0_9MICO</name>
<keyword evidence="3" id="KW-0520">NAD</keyword>
<feature type="region of interest" description="Disordered" evidence="4">
    <location>
        <begin position="1"/>
        <end position="25"/>
    </location>
</feature>
<dbReference type="InterPro" id="IPR010061">
    <property type="entry name" value="MeMal-semiAld_DH"/>
</dbReference>
<protein>
    <recommendedName>
        <fullName evidence="1">methylmalonate-semialdehyde dehydrogenase (CoA acylating)</fullName>
        <ecNumber evidence="1">1.2.1.27</ecNumber>
    </recommendedName>
</protein>
<dbReference type="FunFam" id="3.40.309.10:FF:000002">
    <property type="entry name" value="Methylmalonate-semialdehyde dehydrogenase (Acylating)"/>
    <property type="match status" value="1"/>
</dbReference>
<dbReference type="GO" id="GO:0006574">
    <property type="term" value="P:L-valine catabolic process"/>
    <property type="evidence" value="ECO:0007669"/>
    <property type="project" value="TreeGrafter"/>
</dbReference>
<dbReference type="AlphaFoldDB" id="A0A4P6N0D0"/>
<dbReference type="GO" id="GO:0006210">
    <property type="term" value="P:thymine catabolic process"/>
    <property type="evidence" value="ECO:0007669"/>
    <property type="project" value="TreeGrafter"/>
</dbReference>
<dbReference type="SUPFAM" id="SSF53720">
    <property type="entry name" value="ALDH-like"/>
    <property type="match status" value="1"/>
</dbReference>
<dbReference type="InterPro" id="IPR016161">
    <property type="entry name" value="Ald_DH/histidinol_DH"/>
</dbReference>
<proteinExistence type="predicted"/>
<dbReference type="PANTHER" id="PTHR43866">
    <property type="entry name" value="MALONATE-SEMIALDEHYDE DEHYDROGENASE"/>
    <property type="match status" value="1"/>
</dbReference>
<dbReference type="InterPro" id="IPR016160">
    <property type="entry name" value="Ald_DH_CS_CYS"/>
</dbReference>
<sequence>MSVSARTAPGRITHRVGHSSWEGEATRTSEVFNPATGEVTGVLDLASAEVVDAVVTRAQTAWQDWRHVSLAKRVRVLFAFRQLLEERTDEIARVITAEHGKTHDDAMAEISRGQEVVEFACGIPQLLKGGFSENVSTGVDAYSILQPLGVVGVISPFNFPAMVPLWFVPIAVATGNAVVIKPSEKDPTAVNLIADLWREAGLPDGVMNVVHGDKEAVDALLDHPDVKAISFVGSTPIARYVYERGVAAGKRVQALGGAKNHMLVLPDADLDLAADAAVSAGYGAAGERCMAISVVLATESVADELVAKIAERTRTLRTGDGMGESDMGPLVTRAHLDKVTGYVEEGVAAGAELVIDGREGAGDLGGGFFLKPTLFDRVTPQMSIYTDEIFGPVLSVVRVGSYDEGLQLINDNPYGNGTTIFTNDGGAARRFQHEVEVGMVGINVPIPTPMAYYSFGGWKNSLFGDTHAHGIEGVHFFTRTKAVTQRWLDPSHGGLNLGFPQND</sequence>
<keyword evidence="2" id="KW-0560">Oxidoreductase</keyword>
<dbReference type="Proteomes" id="UP000290408">
    <property type="component" value="Chromosome"/>
</dbReference>
<feature type="domain" description="Aldehyde dehydrogenase" evidence="5">
    <location>
        <begin position="23"/>
        <end position="483"/>
    </location>
</feature>
<dbReference type="STRING" id="1216970.GCA_001570985_02021"/>
<dbReference type="PROSITE" id="PS00070">
    <property type="entry name" value="ALDEHYDE_DEHYDR_CYS"/>
    <property type="match status" value="1"/>
</dbReference>
<evidence type="ECO:0000313" key="6">
    <source>
        <dbReference type="EMBL" id="QBF47603.1"/>
    </source>
</evidence>
<reference evidence="6 7" key="1">
    <citation type="submission" date="2019-02" db="EMBL/GenBank/DDBJ databases">
        <title>Genomic data mining of an Antarctic deep-sea actinobacterium, Janibacterlimosus P3-3-X1.</title>
        <authorList>
            <person name="Liao L."/>
            <person name="Chen B."/>
        </authorList>
    </citation>
    <scope>NUCLEOTIDE SEQUENCE [LARGE SCALE GENOMIC DNA]</scope>
    <source>
        <strain evidence="6 7">P3-3-X1</strain>
    </source>
</reference>
<organism evidence="6 7">
    <name type="scientific">Janibacter limosus</name>
    <dbReference type="NCBI Taxonomy" id="53458"/>
    <lineage>
        <taxon>Bacteria</taxon>
        <taxon>Bacillati</taxon>
        <taxon>Actinomycetota</taxon>
        <taxon>Actinomycetes</taxon>
        <taxon>Micrococcales</taxon>
        <taxon>Intrasporangiaceae</taxon>
        <taxon>Janibacter</taxon>
    </lineage>
</organism>
<evidence type="ECO:0000256" key="2">
    <source>
        <dbReference type="ARBA" id="ARBA00023002"/>
    </source>
</evidence>
<dbReference type="PANTHER" id="PTHR43866:SF4">
    <property type="entry name" value="MALONATE-SEMIALDEHYDE DEHYDROGENASE"/>
    <property type="match status" value="1"/>
</dbReference>
<dbReference type="NCBIfam" id="TIGR01722">
    <property type="entry name" value="MMSDH"/>
    <property type="match status" value="1"/>
</dbReference>
<dbReference type="InterPro" id="IPR016163">
    <property type="entry name" value="Ald_DH_C"/>
</dbReference>
<dbReference type="InterPro" id="IPR016162">
    <property type="entry name" value="Ald_DH_N"/>
</dbReference>
<dbReference type="EMBL" id="CP036164">
    <property type="protein sequence ID" value="QBF47603.1"/>
    <property type="molecule type" value="Genomic_DNA"/>
</dbReference>
<dbReference type="Gene3D" id="3.40.605.10">
    <property type="entry name" value="Aldehyde Dehydrogenase, Chain A, domain 1"/>
    <property type="match status" value="1"/>
</dbReference>
<evidence type="ECO:0000313" key="7">
    <source>
        <dbReference type="Proteomes" id="UP000290408"/>
    </source>
</evidence>
<evidence type="ECO:0000256" key="1">
    <source>
        <dbReference type="ARBA" id="ARBA00013048"/>
    </source>
</evidence>
<dbReference type="Pfam" id="PF00171">
    <property type="entry name" value="Aldedh"/>
    <property type="match status" value="1"/>
</dbReference>
<gene>
    <name evidence="6" type="ORF">EXU32_15890</name>
</gene>
<dbReference type="GO" id="GO:0004491">
    <property type="term" value="F:methylmalonate-semialdehyde dehydrogenase (acylating, NAD) activity"/>
    <property type="evidence" value="ECO:0007669"/>
    <property type="project" value="UniProtKB-EC"/>
</dbReference>
<dbReference type="RefSeq" id="WP_130630788.1">
    <property type="nucleotide sequence ID" value="NZ_CP036164.1"/>
</dbReference>